<reference evidence="6" key="1">
    <citation type="journal article" date="2019" name="Int. J. Syst. Evol. Microbiol.">
        <title>The Global Catalogue of Microorganisms (GCM) 10K type strain sequencing project: providing services to taxonomists for standard genome sequencing and annotation.</title>
        <authorList>
            <consortium name="The Broad Institute Genomics Platform"/>
            <consortium name="The Broad Institute Genome Sequencing Center for Infectious Disease"/>
            <person name="Wu L."/>
            <person name="Ma J."/>
        </authorList>
    </citation>
    <scope>NUCLEOTIDE SEQUENCE [LARGE SCALE GENOMIC DNA]</scope>
    <source>
        <strain evidence="6">KCTC 52660</strain>
    </source>
</reference>
<evidence type="ECO:0000313" key="6">
    <source>
        <dbReference type="Proteomes" id="UP001595386"/>
    </source>
</evidence>
<comment type="caution">
    <text evidence="5">The sequence shown here is derived from an EMBL/GenBank/DDBJ whole genome shotgun (WGS) entry which is preliminary data.</text>
</comment>
<comment type="similarity">
    <text evidence="1">Belongs to the Skp family.</text>
</comment>
<dbReference type="InterPro" id="IPR005632">
    <property type="entry name" value="Chaperone_Skp"/>
</dbReference>
<feature type="chain" id="PRO_5047184571" evidence="4">
    <location>
        <begin position="23"/>
        <end position="160"/>
    </location>
</feature>
<keyword evidence="6" id="KW-1185">Reference proteome</keyword>
<dbReference type="RefSeq" id="WP_379758125.1">
    <property type="nucleotide sequence ID" value="NZ_JBHRSQ010000012.1"/>
</dbReference>
<dbReference type="PANTHER" id="PTHR35089">
    <property type="entry name" value="CHAPERONE PROTEIN SKP"/>
    <property type="match status" value="1"/>
</dbReference>
<gene>
    <name evidence="5" type="ORF">ACFODV_09405</name>
</gene>
<dbReference type="InterPro" id="IPR024930">
    <property type="entry name" value="Skp_dom_sf"/>
</dbReference>
<evidence type="ECO:0000256" key="3">
    <source>
        <dbReference type="SAM" id="MobiDB-lite"/>
    </source>
</evidence>
<accession>A0ABV7B7R7</accession>
<sequence length="160" mass="17730">MRRLTAALSLILLAALALPAQAADVAMLDWRRALMQTDAAQRSMSELEGRIGSQQRQAQALDQELSQLQQRAGSLSDSERQEANRKASELNRLVSDIMQTQQEAEQRFLSDAESRLEQAVEQVIARHGIDVLVEPQGVLHASQDLPDLTGEVTQILNTLF</sequence>
<evidence type="ECO:0000313" key="5">
    <source>
        <dbReference type="EMBL" id="MFC2992245.1"/>
    </source>
</evidence>
<dbReference type="SUPFAM" id="SSF111384">
    <property type="entry name" value="OmpH-like"/>
    <property type="match status" value="1"/>
</dbReference>
<organism evidence="5 6">
    <name type="scientific">Halomonas tibetensis</name>
    <dbReference type="NCBI Taxonomy" id="2259590"/>
    <lineage>
        <taxon>Bacteria</taxon>
        <taxon>Pseudomonadati</taxon>
        <taxon>Pseudomonadota</taxon>
        <taxon>Gammaproteobacteria</taxon>
        <taxon>Oceanospirillales</taxon>
        <taxon>Halomonadaceae</taxon>
        <taxon>Halomonas</taxon>
    </lineage>
</organism>
<feature type="compositionally biased region" description="Basic and acidic residues" evidence="3">
    <location>
        <begin position="77"/>
        <end position="88"/>
    </location>
</feature>
<evidence type="ECO:0000256" key="2">
    <source>
        <dbReference type="ARBA" id="ARBA00022729"/>
    </source>
</evidence>
<name>A0ABV7B7R7_9GAMM</name>
<dbReference type="EMBL" id="JBHRSQ010000012">
    <property type="protein sequence ID" value="MFC2992245.1"/>
    <property type="molecule type" value="Genomic_DNA"/>
</dbReference>
<feature type="signal peptide" evidence="4">
    <location>
        <begin position="1"/>
        <end position="22"/>
    </location>
</feature>
<evidence type="ECO:0000256" key="4">
    <source>
        <dbReference type="SAM" id="SignalP"/>
    </source>
</evidence>
<feature type="compositionally biased region" description="Polar residues" evidence="3">
    <location>
        <begin position="52"/>
        <end position="76"/>
    </location>
</feature>
<keyword evidence="2 4" id="KW-0732">Signal</keyword>
<dbReference type="Proteomes" id="UP001595386">
    <property type="component" value="Unassembled WGS sequence"/>
</dbReference>
<dbReference type="Gene3D" id="3.30.910.20">
    <property type="entry name" value="Skp domain"/>
    <property type="match status" value="1"/>
</dbReference>
<dbReference type="PANTHER" id="PTHR35089:SF1">
    <property type="entry name" value="CHAPERONE PROTEIN SKP"/>
    <property type="match status" value="1"/>
</dbReference>
<proteinExistence type="inferred from homology"/>
<evidence type="ECO:0000256" key="1">
    <source>
        <dbReference type="ARBA" id="ARBA00009091"/>
    </source>
</evidence>
<feature type="region of interest" description="Disordered" evidence="3">
    <location>
        <begin position="45"/>
        <end position="88"/>
    </location>
</feature>
<protein>
    <submittedName>
        <fullName evidence="5">OmpH family outer membrane protein</fullName>
    </submittedName>
</protein>
<dbReference type="SMART" id="SM00935">
    <property type="entry name" value="OmpH"/>
    <property type="match status" value="1"/>
</dbReference>
<dbReference type="Pfam" id="PF03938">
    <property type="entry name" value="OmpH"/>
    <property type="match status" value="1"/>
</dbReference>